<organism evidence="2 3">
    <name type="scientific">Paenibacillus pinisoli</name>
    <dbReference type="NCBI Taxonomy" id="1276110"/>
    <lineage>
        <taxon>Bacteria</taxon>
        <taxon>Bacillati</taxon>
        <taxon>Bacillota</taxon>
        <taxon>Bacilli</taxon>
        <taxon>Bacillales</taxon>
        <taxon>Paenibacillaceae</taxon>
        <taxon>Paenibacillus</taxon>
    </lineage>
</organism>
<accession>A0A3A6PNB5</accession>
<sequence length="118" mass="13077">MKKIFMSLILLSMVIVSACSNGGDSKKDERTLQDFISAYTEAGVEVDPNEKPMFEAVKAKDGVIFYMDGSPVKIYEYESAGKLSDSLKNSGFSDWPTNGRFALETKKDEAVEVFKSVQ</sequence>
<dbReference type="RefSeq" id="WP_120106828.1">
    <property type="nucleotide sequence ID" value="NZ_QXQB01000001.1"/>
</dbReference>
<dbReference type="Proteomes" id="UP000267798">
    <property type="component" value="Unassembled WGS sequence"/>
</dbReference>
<protein>
    <submittedName>
        <fullName evidence="2">Uncharacterized protein</fullName>
    </submittedName>
</protein>
<dbReference type="AlphaFoldDB" id="A0A3A6PNB5"/>
<reference evidence="2 3" key="1">
    <citation type="submission" date="2018-09" db="EMBL/GenBank/DDBJ databases">
        <title>Paenibacillus aracenensis nov. sp. isolated from a cave in southern Spain.</title>
        <authorList>
            <person name="Jurado V."/>
            <person name="Gutierrez-Patricio S."/>
            <person name="Gonzalez-Pimentel J.L."/>
            <person name="Miller A.Z."/>
            <person name="Laiz L."/>
            <person name="Saiz-Jimenez C."/>
        </authorList>
    </citation>
    <scope>NUCLEOTIDE SEQUENCE [LARGE SCALE GENOMIC DNA]</scope>
    <source>
        <strain evidence="2 3">JCM 19203</strain>
    </source>
</reference>
<keyword evidence="3" id="KW-1185">Reference proteome</keyword>
<name>A0A3A6PNB5_9BACL</name>
<feature type="signal peptide" evidence="1">
    <location>
        <begin position="1"/>
        <end position="18"/>
    </location>
</feature>
<comment type="caution">
    <text evidence="2">The sequence shown here is derived from an EMBL/GenBank/DDBJ whole genome shotgun (WGS) entry which is preliminary data.</text>
</comment>
<dbReference type="OrthoDB" id="2615463at2"/>
<evidence type="ECO:0000256" key="1">
    <source>
        <dbReference type="SAM" id="SignalP"/>
    </source>
</evidence>
<proteinExistence type="predicted"/>
<dbReference type="EMBL" id="QXQB01000001">
    <property type="protein sequence ID" value="RJX40868.1"/>
    <property type="molecule type" value="Genomic_DNA"/>
</dbReference>
<evidence type="ECO:0000313" key="3">
    <source>
        <dbReference type="Proteomes" id="UP000267798"/>
    </source>
</evidence>
<gene>
    <name evidence="2" type="ORF">D3P09_02260</name>
</gene>
<feature type="chain" id="PRO_5017179158" evidence="1">
    <location>
        <begin position="19"/>
        <end position="118"/>
    </location>
</feature>
<evidence type="ECO:0000313" key="2">
    <source>
        <dbReference type="EMBL" id="RJX40868.1"/>
    </source>
</evidence>
<keyword evidence="1" id="KW-0732">Signal</keyword>
<dbReference type="PROSITE" id="PS51257">
    <property type="entry name" value="PROKAR_LIPOPROTEIN"/>
    <property type="match status" value="1"/>
</dbReference>